<feature type="compositionally biased region" description="Basic and acidic residues" evidence="1">
    <location>
        <begin position="652"/>
        <end position="662"/>
    </location>
</feature>
<name>A0ABR0BCX6_PURLI</name>
<feature type="region of interest" description="Disordered" evidence="1">
    <location>
        <begin position="210"/>
        <end position="258"/>
    </location>
</feature>
<organism evidence="2 3">
    <name type="scientific">Purpureocillium lilacinum</name>
    <name type="common">Paecilomyces lilacinus</name>
    <dbReference type="NCBI Taxonomy" id="33203"/>
    <lineage>
        <taxon>Eukaryota</taxon>
        <taxon>Fungi</taxon>
        <taxon>Dikarya</taxon>
        <taxon>Ascomycota</taxon>
        <taxon>Pezizomycotina</taxon>
        <taxon>Sordariomycetes</taxon>
        <taxon>Hypocreomycetidae</taxon>
        <taxon>Hypocreales</taxon>
        <taxon>Ophiocordycipitaceae</taxon>
        <taxon>Purpureocillium</taxon>
    </lineage>
</organism>
<feature type="compositionally biased region" description="Low complexity" evidence="1">
    <location>
        <begin position="141"/>
        <end position="155"/>
    </location>
</feature>
<feature type="region of interest" description="Disordered" evidence="1">
    <location>
        <begin position="125"/>
        <end position="163"/>
    </location>
</feature>
<feature type="region of interest" description="Disordered" evidence="1">
    <location>
        <begin position="527"/>
        <end position="569"/>
    </location>
</feature>
<evidence type="ECO:0000256" key="1">
    <source>
        <dbReference type="SAM" id="MobiDB-lite"/>
    </source>
</evidence>
<accession>A0ABR0BCX6</accession>
<dbReference type="Proteomes" id="UP001287286">
    <property type="component" value="Unassembled WGS sequence"/>
</dbReference>
<sequence length="685" mass="71122">MFLSSQEASGSKRHTSTMDNSSKLLLPKVSSGVGANESQTAADSAKTTRGPLSAWWRQREVPKRTRKARRNQAASAPPCEPVGTLADPFRRVRANGPVVGSLQLQTILFHDERDAVKGAFHRAAGATDGAEGGSGLQMPRSGAKAGSALSSATAGEPGPTGVASTFRRIEPKAAAQRISFQDETAALQQAYGVARQNTASQKETRAVADAYGGAQEPPRQAEAETSTGQTQPVETRSPVMGPGDERLASKGARSTFRRIEPKDSVKDRPQAGGILIPPWRISFQEEKRVVEHPYGVLQQSVSQQGVFFPDETRVLAEPHGKARLSSQLHAGAGSRGTVVEGALPLTEPRPSESAAAGAKSGGRARGRPRTRMTADRPLRGAAEYTSRAIRPKVPVLADTSGASGRFVDAGGGLRPMSLCATASAQLGGATASAEPVSSPLRGAEMTTSPGAPARVVVAPHIPRCIRAKEREQSGARLAGGAAGAEPSGARPPSTALGTTQLSSMGSAAGGPLGRSSESFLKFKVTKRSVGGAATGKKRAGSHGGNSGSALEERARKRPQYDPRPILPREPAAVGTVVHVLSTGGVRVQRRSDLVAEPAMPPEDVNSPREVLSGQGAGRALENAAQRRILPSRAASRGAVANAVSLAPQVQEHGAHRVHDKRPAGVQQEACPDSRPRAEDGGGASA</sequence>
<evidence type="ECO:0000313" key="3">
    <source>
        <dbReference type="Proteomes" id="UP001287286"/>
    </source>
</evidence>
<feature type="region of interest" description="Disordered" evidence="1">
    <location>
        <begin position="344"/>
        <end position="371"/>
    </location>
</feature>
<evidence type="ECO:0000313" key="2">
    <source>
        <dbReference type="EMBL" id="KAK4067352.1"/>
    </source>
</evidence>
<feature type="region of interest" description="Disordered" evidence="1">
    <location>
        <begin position="1"/>
        <end position="82"/>
    </location>
</feature>
<feature type="compositionally biased region" description="Basic and acidic residues" evidence="1">
    <location>
        <begin position="550"/>
        <end position="560"/>
    </location>
</feature>
<feature type="compositionally biased region" description="Polar residues" evidence="1">
    <location>
        <begin position="495"/>
        <end position="505"/>
    </location>
</feature>
<keyword evidence="3" id="KW-1185">Reference proteome</keyword>
<feature type="region of interest" description="Disordered" evidence="1">
    <location>
        <begin position="471"/>
        <end position="512"/>
    </location>
</feature>
<reference evidence="2 3" key="1">
    <citation type="journal article" date="2024" name="Microbiol. Resour. Announc.">
        <title>Genome annotations for the ascomycete fungi Trichoderma harzianum, Trichoderma aggressivum, and Purpureocillium lilacinum.</title>
        <authorList>
            <person name="Beijen E.P.W."/>
            <person name="Ohm R.A."/>
        </authorList>
    </citation>
    <scope>NUCLEOTIDE SEQUENCE [LARGE SCALE GENOMIC DNA]</scope>
    <source>
        <strain evidence="2 3">CBS 150709</strain>
    </source>
</reference>
<feature type="region of interest" description="Disordered" evidence="1">
    <location>
        <begin position="645"/>
        <end position="685"/>
    </location>
</feature>
<gene>
    <name evidence="2" type="ORF">Purlil1_13887</name>
</gene>
<dbReference type="EMBL" id="JAWRVI010000345">
    <property type="protein sequence ID" value="KAK4067352.1"/>
    <property type="molecule type" value="Genomic_DNA"/>
</dbReference>
<proteinExistence type="predicted"/>
<comment type="caution">
    <text evidence="2">The sequence shown here is derived from an EMBL/GenBank/DDBJ whole genome shotgun (WGS) entry which is preliminary data.</text>
</comment>
<feature type="compositionally biased region" description="Polar residues" evidence="1">
    <location>
        <begin position="223"/>
        <end position="234"/>
    </location>
</feature>
<feature type="compositionally biased region" description="Polar residues" evidence="1">
    <location>
        <begin position="36"/>
        <end position="47"/>
    </location>
</feature>
<protein>
    <submittedName>
        <fullName evidence="2">Uncharacterized protein</fullName>
    </submittedName>
</protein>